<gene>
    <name evidence="6" type="ORF">BRCON_0245</name>
</gene>
<comment type="similarity">
    <text evidence="2">Belongs to the LemA family.</text>
</comment>
<dbReference type="Gene3D" id="1.20.1440.20">
    <property type="entry name" value="LemA-like domain"/>
    <property type="match status" value="1"/>
</dbReference>
<evidence type="ECO:0000256" key="4">
    <source>
        <dbReference type="ARBA" id="ARBA00022989"/>
    </source>
</evidence>
<dbReference type="Pfam" id="PF04011">
    <property type="entry name" value="LemA"/>
    <property type="match status" value="1"/>
</dbReference>
<organism evidence="6 7">
    <name type="scientific">Sumerlaea chitinivorans</name>
    <dbReference type="NCBI Taxonomy" id="2250252"/>
    <lineage>
        <taxon>Bacteria</taxon>
        <taxon>Candidatus Sumerlaeota</taxon>
        <taxon>Candidatus Sumerlaeia</taxon>
        <taxon>Candidatus Sumerlaeales</taxon>
        <taxon>Candidatus Sumerlaeaceae</taxon>
        <taxon>Candidatus Sumerlaea</taxon>
    </lineage>
</organism>
<sequence>MTALIVVLVLLLIILFWVIGTYNSLIAMRTEVENAWAQIDVQLRRRYDLIPNLVETVKGYAAHERQTLEKVIQARAMAMQATGVAEKAEAENILTGTLKSLFALAEAYPNLKANENFLQLQEELASTENKIAFARQYYNDSVMRYNARIQQFPTNIIAGIFAFTKKEFFEVQEAAVREAPKVSF</sequence>
<dbReference type="EMBL" id="CP030759">
    <property type="protein sequence ID" value="AXA35022.1"/>
    <property type="molecule type" value="Genomic_DNA"/>
</dbReference>
<evidence type="ECO:0000256" key="1">
    <source>
        <dbReference type="ARBA" id="ARBA00004167"/>
    </source>
</evidence>
<evidence type="ECO:0000313" key="7">
    <source>
        <dbReference type="Proteomes" id="UP000262583"/>
    </source>
</evidence>
<evidence type="ECO:0000256" key="3">
    <source>
        <dbReference type="ARBA" id="ARBA00022692"/>
    </source>
</evidence>
<dbReference type="Proteomes" id="UP000262583">
    <property type="component" value="Chromosome"/>
</dbReference>
<dbReference type="PANTHER" id="PTHR34478:SF2">
    <property type="entry name" value="MEMBRANE PROTEIN"/>
    <property type="match status" value="1"/>
</dbReference>
<evidence type="ECO:0000256" key="2">
    <source>
        <dbReference type="ARBA" id="ARBA00008854"/>
    </source>
</evidence>
<keyword evidence="3" id="KW-0812">Transmembrane</keyword>
<keyword evidence="5" id="KW-0472">Membrane</keyword>
<keyword evidence="4" id="KW-1133">Transmembrane helix</keyword>
<dbReference type="GO" id="GO:0016020">
    <property type="term" value="C:membrane"/>
    <property type="evidence" value="ECO:0007669"/>
    <property type="project" value="UniProtKB-SubCell"/>
</dbReference>
<evidence type="ECO:0000313" key="6">
    <source>
        <dbReference type="EMBL" id="AXA35022.1"/>
    </source>
</evidence>
<dbReference type="PANTHER" id="PTHR34478">
    <property type="entry name" value="PROTEIN LEMA"/>
    <property type="match status" value="1"/>
</dbReference>
<protein>
    <submittedName>
        <fullName evidence="6">LemA protein</fullName>
    </submittedName>
</protein>
<evidence type="ECO:0000256" key="5">
    <source>
        <dbReference type="ARBA" id="ARBA00023136"/>
    </source>
</evidence>
<dbReference type="AlphaFoldDB" id="A0A2Z4Y2R5"/>
<dbReference type="KEGG" id="schv:BRCON_0245"/>
<dbReference type="SUPFAM" id="SSF140478">
    <property type="entry name" value="LemA-like"/>
    <property type="match status" value="1"/>
</dbReference>
<comment type="subcellular location">
    <subcellularLocation>
        <location evidence="1">Membrane</location>
        <topology evidence="1">Single-pass membrane protein</topology>
    </subcellularLocation>
</comment>
<proteinExistence type="inferred from homology"/>
<name>A0A2Z4Y2R5_SUMC1</name>
<reference evidence="6 7" key="1">
    <citation type="submission" date="2018-05" db="EMBL/GenBank/DDBJ databases">
        <title>A metagenomic window into the 2 km-deep terrestrial subsurface aquifer revealed taxonomically and functionally diverse microbial community comprising novel uncultured bacterial lineages.</title>
        <authorList>
            <person name="Kadnikov V.V."/>
            <person name="Mardanov A.V."/>
            <person name="Beletsky A.V."/>
            <person name="Banks D."/>
            <person name="Pimenov N.V."/>
            <person name="Frank Y.A."/>
            <person name="Karnachuk O.V."/>
            <person name="Ravin N.V."/>
        </authorList>
    </citation>
    <scope>NUCLEOTIDE SEQUENCE [LARGE SCALE GENOMIC DNA]</scope>
    <source>
        <strain evidence="6">BY</strain>
    </source>
</reference>
<dbReference type="InterPro" id="IPR023353">
    <property type="entry name" value="LemA-like_dom_sf"/>
</dbReference>
<accession>A0A2Z4Y2R5</accession>
<dbReference type="InterPro" id="IPR007156">
    <property type="entry name" value="MamQ_LemA"/>
</dbReference>